<dbReference type="AlphaFoldDB" id="A0A5E8C1W0"/>
<dbReference type="RefSeq" id="XP_031856443.1">
    <property type="nucleotide sequence ID" value="XM_032000552.1"/>
</dbReference>
<dbReference type="InterPro" id="IPR027417">
    <property type="entry name" value="P-loop_NTPase"/>
</dbReference>
<protein>
    <recommendedName>
        <fullName evidence="3">Phosphoribulokinase/uridine kinase domain-containing protein</fullName>
    </recommendedName>
</protein>
<evidence type="ECO:0000313" key="2">
    <source>
        <dbReference type="Proteomes" id="UP000398389"/>
    </source>
</evidence>
<keyword evidence="2" id="KW-1185">Reference proteome</keyword>
<name>A0A5E8C1W0_9ASCO</name>
<reference evidence="1 2" key="1">
    <citation type="submission" date="2019-09" db="EMBL/GenBank/DDBJ databases">
        <authorList>
            <person name="Brejova B."/>
        </authorList>
    </citation>
    <scope>NUCLEOTIDE SEQUENCE [LARGE SCALE GENOMIC DNA]</scope>
</reference>
<dbReference type="SUPFAM" id="SSF52540">
    <property type="entry name" value="P-loop containing nucleoside triphosphate hydrolases"/>
    <property type="match status" value="1"/>
</dbReference>
<dbReference type="PANTHER" id="PTHR10285">
    <property type="entry name" value="URIDINE KINASE"/>
    <property type="match status" value="1"/>
</dbReference>
<dbReference type="GeneID" id="43584652"/>
<dbReference type="Gene3D" id="3.40.50.300">
    <property type="entry name" value="P-loop containing nucleotide triphosphate hydrolases"/>
    <property type="match status" value="1"/>
</dbReference>
<sequence length="335" mass="37387">MSASQKTFPYSLGPVLEYTLKALKKYRSDQHKLPSVAKNASSKLRPLVVGISGPQGLGKSTLAAALQTALEAPQNGNLHVQRFSLDDVYLTHQDQQELSTNSNGNPLLRTRGQPGTHDLNLCVKMLDALCGASGRRVQVPIYDKAAYSGEGDREFEGNIPETNSLEKETGYLDVVIFEGWCVGFQSLTAEDLSAGIRERLLGSARGSNKLFNLLAQHPEYLTSVNEHLAAYQAIWDYFDVFVHLDAGDIGWVYDWRLEQEHKLIAERGTGQSDEQVREFINGYMSSYYLYVPRLRACNARGPLVGKHVRAHIRLVVDKSRNIAHIINSEADRERL</sequence>
<proteinExistence type="predicted"/>
<evidence type="ECO:0000313" key="1">
    <source>
        <dbReference type="EMBL" id="VVT57724.1"/>
    </source>
</evidence>
<dbReference type="OrthoDB" id="347435at2759"/>
<organism evidence="1 2">
    <name type="scientific">Magnusiomyces paraingens</name>
    <dbReference type="NCBI Taxonomy" id="2606893"/>
    <lineage>
        <taxon>Eukaryota</taxon>
        <taxon>Fungi</taxon>
        <taxon>Dikarya</taxon>
        <taxon>Ascomycota</taxon>
        <taxon>Saccharomycotina</taxon>
        <taxon>Dipodascomycetes</taxon>
        <taxon>Dipodascales</taxon>
        <taxon>Dipodascaceae</taxon>
        <taxon>Magnusiomyces</taxon>
    </lineage>
</organism>
<dbReference type="Proteomes" id="UP000398389">
    <property type="component" value="Unassembled WGS sequence"/>
</dbReference>
<evidence type="ECO:0008006" key="3">
    <source>
        <dbReference type="Google" id="ProtNLM"/>
    </source>
</evidence>
<gene>
    <name evidence="1" type="ORF">SAPINGB_P005838</name>
</gene>
<dbReference type="EMBL" id="CABVLU010000005">
    <property type="protein sequence ID" value="VVT57724.1"/>
    <property type="molecule type" value="Genomic_DNA"/>
</dbReference>
<accession>A0A5E8C1W0</accession>